<sequence>MPKKSKNSKKDAGFEDDNSVDEENDGNLLSNKKEKKSAPKRNVKGKGKKDEWHDDEDKLAHSEEVEEIPVSKTKKSDVFKKKKVKAKNNSDWQDEEDAPDVEEDDVIKPVRKSKKKSKDKKKTQSDSEEDLEDKTIKQKGKSEVKISKSNSDDDISDSEGDSVKNVAKIKLNEGRSDTGPGKSSTEESLENLASKTKNLSINESETVNEDSHETEDSRDKNKRAESYEKYEKQMETMTKKGGQGHSELGENFSVSQAVKSANQKQALDHAVDIKVEGFSISARGNDLFVNANLLIASGRRYGLVGPNGHGKTTLLRHIASRAFEIPASIDVLYCEQEVLADERTAVEVVLQADVKRTELLKECAELEASLESAKGDHEQIQGRLKE</sequence>
<feature type="compositionally biased region" description="Basic residues" evidence="3">
    <location>
        <begin position="109"/>
        <end position="121"/>
    </location>
</feature>
<proteinExistence type="predicted"/>
<gene>
    <name evidence="5" type="ORF">J437_LFUL014369</name>
</gene>
<evidence type="ECO:0000313" key="6">
    <source>
        <dbReference type="Proteomes" id="UP000792457"/>
    </source>
</evidence>
<dbReference type="OrthoDB" id="2110130at2759"/>
<feature type="coiled-coil region" evidence="2">
    <location>
        <begin position="356"/>
        <end position="383"/>
    </location>
</feature>
<protein>
    <recommendedName>
        <fullName evidence="4">ABC transporter domain-containing protein</fullName>
    </recommendedName>
</protein>
<feature type="compositionally biased region" description="Acidic residues" evidence="3">
    <location>
        <begin position="92"/>
        <end position="105"/>
    </location>
</feature>
<feature type="compositionally biased region" description="Basic and acidic residues" evidence="3">
    <location>
        <begin position="133"/>
        <end position="146"/>
    </location>
</feature>
<organism evidence="5 6">
    <name type="scientific">Ladona fulva</name>
    <name type="common">Scarce chaser dragonfly</name>
    <name type="synonym">Libellula fulva</name>
    <dbReference type="NCBI Taxonomy" id="123851"/>
    <lineage>
        <taxon>Eukaryota</taxon>
        <taxon>Metazoa</taxon>
        <taxon>Ecdysozoa</taxon>
        <taxon>Arthropoda</taxon>
        <taxon>Hexapoda</taxon>
        <taxon>Insecta</taxon>
        <taxon>Pterygota</taxon>
        <taxon>Palaeoptera</taxon>
        <taxon>Odonata</taxon>
        <taxon>Epiprocta</taxon>
        <taxon>Anisoptera</taxon>
        <taxon>Libelluloidea</taxon>
        <taxon>Libellulidae</taxon>
        <taxon>Ladona</taxon>
    </lineage>
</organism>
<dbReference type="Gene3D" id="3.40.50.300">
    <property type="entry name" value="P-loop containing nucleotide triphosphate hydrolases"/>
    <property type="match status" value="1"/>
</dbReference>
<evidence type="ECO:0000256" key="1">
    <source>
        <dbReference type="ARBA" id="ARBA00022737"/>
    </source>
</evidence>
<feature type="domain" description="ABC transporter" evidence="4">
    <location>
        <begin position="290"/>
        <end position="353"/>
    </location>
</feature>
<feature type="region of interest" description="Disordered" evidence="3">
    <location>
        <begin position="1"/>
        <end position="227"/>
    </location>
</feature>
<reference evidence="5" key="2">
    <citation type="submission" date="2017-10" db="EMBL/GenBank/DDBJ databases">
        <title>Ladona fulva Genome sequencing and assembly.</title>
        <authorList>
            <person name="Murali S."/>
            <person name="Richards S."/>
            <person name="Bandaranaike D."/>
            <person name="Bellair M."/>
            <person name="Blankenburg K."/>
            <person name="Chao H."/>
            <person name="Dinh H."/>
            <person name="Doddapaneni H."/>
            <person name="Dugan-Rocha S."/>
            <person name="Elkadiri S."/>
            <person name="Gnanaolivu R."/>
            <person name="Hernandez B."/>
            <person name="Skinner E."/>
            <person name="Javaid M."/>
            <person name="Lee S."/>
            <person name="Li M."/>
            <person name="Ming W."/>
            <person name="Munidasa M."/>
            <person name="Muniz J."/>
            <person name="Nguyen L."/>
            <person name="Hughes D."/>
            <person name="Osuji N."/>
            <person name="Pu L.-L."/>
            <person name="Puazo M."/>
            <person name="Qu C."/>
            <person name="Quiroz J."/>
            <person name="Raj R."/>
            <person name="Weissenberger G."/>
            <person name="Xin Y."/>
            <person name="Zou X."/>
            <person name="Han Y."/>
            <person name="Worley K."/>
            <person name="Muzny D."/>
            <person name="Gibbs R."/>
        </authorList>
    </citation>
    <scope>NUCLEOTIDE SEQUENCE</scope>
    <source>
        <strain evidence="5">Sampled in the wild</strain>
    </source>
</reference>
<evidence type="ECO:0000256" key="3">
    <source>
        <dbReference type="SAM" id="MobiDB-lite"/>
    </source>
</evidence>
<dbReference type="InterPro" id="IPR027417">
    <property type="entry name" value="P-loop_NTPase"/>
</dbReference>
<dbReference type="SUPFAM" id="SSF52540">
    <property type="entry name" value="P-loop containing nucleoside triphosphate hydrolases"/>
    <property type="match status" value="2"/>
</dbReference>
<name>A0A8K0KMK9_LADFU</name>
<feature type="compositionally biased region" description="Acidic residues" evidence="3">
    <location>
        <begin position="14"/>
        <end position="25"/>
    </location>
</feature>
<dbReference type="InterPro" id="IPR003439">
    <property type="entry name" value="ABC_transporter-like_ATP-bd"/>
</dbReference>
<dbReference type="PANTHER" id="PTHR19211:SF14">
    <property type="entry name" value="ATP-BINDING CASSETTE SUB-FAMILY F MEMBER 1"/>
    <property type="match status" value="1"/>
</dbReference>
<dbReference type="Proteomes" id="UP000792457">
    <property type="component" value="Unassembled WGS sequence"/>
</dbReference>
<dbReference type="EMBL" id="KZ309275">
    <property type="protein sequence ID" value="KAG8238059.1"/>
    <property type="molecule type" value="Genomic_DNA"/>
</dbReference>
<dbReference type="InterPro" id="IPR050611">
    <property type="entry name" value="ABCF"/>
</dbReference>
<keyword evidence="6" id="KW-1185">Reference proteome</keyword>
<feature type="compositionally biased region" description="Basic residues" evidence="3">
    <location>
        <begin position="33"/>
        <end position="47"/>
    </location>
</feature>
<comment type="caution">
    <text evidence="5">The sequence shown here is derived from an EMBL/GenBank/DDBJ whole genome shotgun (WGS) entry which is preliminary data.</text>
</comment>
<feature type="compositionally biased region" description="Basic and acidic residues" evidence="3">
    <location>
        <begin position="209"/>
        <end position="227"/>
    </location>
</feature>
<keyword evidence="2" id="KW-0175">Coiled coil</keyword>
<feature type="non-terminal residue" evidence="5">
    <location>
        <position position="386"/>
    </location>
</feature>
<reference evidence="5" key="1">
    <citation type="submission" date="2013-04" db="EMBL/GenBank/DDBJ databases">
        <authorList>
            <person name="Qu J."/>
            <person name="Murali S.C."/>
            <person name="Bandaranaike D."/>
            <person name="Bellair M."/>
            <person name="Blankenburg K."/>
            <person name="Chao H."/>
            <person name="Dinh H."/>
            <person name="Doddapaneni H."/>
            <person name="Downs B."/>
            <person name="Dugan-Rocha S."/>
            <person name="Elkadiri S."/>
            <person name="Gnanaolivu R.D."/>
            <person name="Hernandez B."/>
            <person name="Javaid M."/>
            <person name="Jayaseelan J.C."/>
            <person name="Lee S."/>
            <person name="Li M."/>
            <person name="Ming W."/>
            <person name="Munidasa M."/>
            <person name="Muniz J."/>
            <person name="Nguyen L."/>
            <person name="Ongeri F."/>
            <person name="Osuji N."/>
            <person name="Pu L.-L."/>
            <person name="Puazo M."/>
            <person name="Qu C."/>
            <person name="Quiroz J."/>
            <person name="Raj R."/>
            <person name="Weissenberger G."/>
            <person name="Xin Y."/>
            <person name="Zou X."/>
            <person name="Han Y."/>
            <person name="Richards S."/>
            <person name="Worley K."/>
            <person name="Muzny D."/>
            <person name="Gibbs R."/>
        </authorList>
    </citation>
    <scope>NUCLEOTIDE SEQUENCE</scope>
    <source>
        <strain evidence="5">Sampled in the wild</strain>
    </source>
</reference>
<evidence type="ECO:0000256" key="2">
    <source>
        <dbReference type="SAM" id="Coils"/>
    </source>
</evidence>
<keyword evidence="1" id="KW-0677">Repeat</keyword>
<dbReference type="GO" id="GO:0016887">
    <property type="term" value="F:ATP hydrolysis activity"/>
    <property type="evidence" value="ECO:0007669"/>
    <property type="project" value="InterPro"/>
</dbReference>
<dbReference type="AlphaFoldDB" id="A0A8K0KMK9"/>
<accession>A0A8K0KMK9</accession>
<dbReference type="GO" id="GO:0005524">
    <property type="term" value="F:ATP binding"/>
    <property type="evidence" value="ECO:0007669"/>
    <property type="project" value="InterPro"/>
</dbReference>
<evidence type="ECO:0000313" key="5">
    <source>
        <dbReference type="EMBL" id="KAG8238059.1"/>
    </source>
</evidence>
<dbReference type="PANTHER" id="PTHR19211">
    <property type="entry name" value="ATP-BINDING TRANSPORT PROTEIN-RELATED"/>
    <property type="match status" value="1"/>
</dbReference>
<evidence type="ECO:0000259" key="4">
    <source>
        <dbReference type="Pfam" id="PF00005"/>
    </source>
</evidence>
<feature type="compositionally biased region" description="Polar residues" evidence="3">
    <location>
        <begin position="191"/>
        <end position="205"/>
    </location>
</feature>
<feature type="compositionally biased region" description="Basic and acidic residues" evidence="3">
    <location>
        <begin position="48"/>
        <end position="63"/>
    </location>
</feature>
<dbReference type="Pfam" id="PF00005">
    <property type="entry name" value="ABC_tran"/>
    <property type="match status" value="1"/>
</dbReference>